<evidence type="ECO:0000256" key="1">
    <source>
        <dbReference type="SAM" id="SignalP"/>
    </source>
</evidence>
<keyword evidence="1" id="KW-0732">Signal</keyword>
<sequence length="554" mass="60999">MIQLLNALVLLLACGAYAISIPAAPIWPDGRCTDKSLTRPNWIISQYKVQAGTASFYLNNQGSNPGGFSSQFSCRPGKTECDGSAGSVPAKATLSVVNGQSVISITDFWTCGDESDRVNFRASGKTTITSCSGNDCVSPITYLVPGTLNLPIPLTPIQPTPPPGFDSPTCGSISDHQWSVVGLEYKNYTRGQCKQWYFEDFLCMDDNFANAENFTLRGQYLHLDVTNNAISHKVTCDFTPKKETSPYTPNIPIPFRCTGGNFNEITLEVTLSGNPTSTGPFDFTLKIEEVWYCLLDAKNSNRPTLMAASGSTNVSMDCNVNTGITGTASDVVTLCKSKGSLNVPGQQVAKNSLPEFSLVVAPPAHGGCTYDSIVNPTFWIRSPRYTVRPDDSLSSFDVGLNGPNFGPYWIYTNKNVSGTGLDTVYTCSSWYDGTPRDKKLNCYYAFNVHTKTMWLRKVWECNDKNPSTRLFFQGSGTIDFTVNPNYYCSSDGNTCSWYTDIDGIPYDVTKVTVSLEHALPPDYGQWLPEKPYYFGTPENITPNWNLRVARKRLI</sequence>
<evidence type="ECO:0000313" key="2">
    <source>
        <dbReference type="EMBL" id="KAF2000631.1"/>
    </source>
</evidence>
<dbReference type="Proteomes" id="UP000799779">
    <property type="component" value="Unassembled WGS sequence"/>
</dbReference>
<reference evidence="2" key="1">
    <citation type="journal article" date="2020" name="Stud. Mycol.">
        <title>101 Dothideomycetes genomes: a test case for predicting lifestyles and emergence of pathogens.</title>
        <authorList>
            <person name="Haridas S."/>
            <person name="Albert R."/>
            <person name="Binder M."/>
            <person name="Bloem J."/>
            <person name="Labutti K."/>
            <person name="Salamov A."/>
            <person name="Andreopoulos B."/>
            <person name="Baker S."/>
            <person name="Barry K."/>
            <person name="Bills G."/>
            <person name="Bluhm B."/>
            <person name="Cannon C."/>
            <person name="Castanera R."/>
            <person name="Culley D."/>
            <person name="Daum C."/>
            <person name="Ezra D."/>
            <person name="Gonzalez J."/>
            <person name="Henrissat B."/>
            <person name="Kuo A."/>
            <person name="Liang C."/>
            <person name="Lipzen A."/>
            <person name="Lutzoni F."/>
            <person name="Magnuson J."/>
            <person name="Mondo S."/>
            <person name="Nolan M."/>
            <person name="Ohm R."/>
            <person name="Pangilinan J."/>
            <person name="Park H.-J."/>
            <person name="Ramirez L."/>
            <person name="Alfaro M."/>
            <person name="Sun H."/>
            <person name="Tritt A."/>
            <person name="Yoshinaga Y."/>
            <person name="Zwiers L.-H."/>
            <person name="Turgeon B."/>
            <person name="Goodwin S."/>
            <person name="Spatafora J."/>
            <person name="Crous P."/>
            <person name="Grigoriev I."/>
        </authorList>
    </citation>
    <scope>NUCLEOTIDE SEQUENCE</scope>
    <source>
        <strain evidence="2">CBS 123094</strain>
    </source>
</reference>
<evidence type="ECO:0008006" key="4">
    <source>
        <dbReference type="Google" id="ProtNLM"/>
    </source>
</evidence>
<dbReference type="AlphaFoldDB" id="A0A6A5WKF7"/>
<dbReference type="EMBL" id="ML977587">
    <property type="protein sequence ID" value="KAF2000631.1"/>
    <property type="molecule type" value="Genomic_DNA"/>
</dbReference>
<dbReference type="OrthoDB" id="3727384at2759"/>
<accession>A0A6A5WKF7</accession>
<proteinExistence type="predicted"/>
<feature type="signal peptide" evidence="1">
    <location>
        <begin position="1"/>
        <end position="18"/>
    </location>
</feature>
<protein>
    <recommendedName>
        <fullName evidence="4">AA1-like domain-containing protein</fullName>
    </recommendedName>
</protein>
<keyword evidence="3" id="KW-1185">Reference proteome</keyword>
<name>A0A6A5WKF7_9PLEO</name>
<feature type="chain" id="PRO_5025653934" description="AA1-like domain-containing protein" evidence="1">
    <location>
        <begin position="19"/>
        <end position="554"/>
    </location>
</feature>
<gene>
    <name evidence="2" type="ORF">P154DRAFT_619886</name>
</gene>
<organism evidence="2 3">
    <name type="scientific">Amniculicola lignicola CBS 123094</name>
    <dbReference type="NCBI Taxonomy" id="1392246"/>
    <lineage>
        <taxon>Eukaryota</taxon>
        <taxon>Fungi</taxon>
        <taxon>Dikarya</taxon>
        <taxon>Ascomycota</taxon>
        <taxon>Pezizomycotina</taxon>
        <taxon>Dothideomycetes</taxon>
        <taxon>Pleosporomycetidae</taxon>
        <taxon>Pleosporales</taxon>
        <taxon>Amniculicolaceae</taxon>
        <taxon>Amniculicola</taxon>
    </lineage>
</organism>
<evidence type="ECO:0000313" key="3">
    <source>
        <dbReference type="Proteomes" id="UP000799779"/>
    </source>
</evidence>